<keyword evidence="2" id="KW-1185">Reference proteome</keyword>
<dbReference type="EMBL" id="BAAAZW010000012">
    <property type="protein sequence ID" value="GAA3969167.1"/>
    <property type="molecule type" value="Genomic_DNA"/>
</dbReference>
<dbReference type="RefSeq" id="WP_344785603.1">
    <property type="nucleotide sequence ID" value="NZ_BAAAZW010000012.1"/>
</dbReference>
<evidence type="ECO:0000313" key="1">
    <source>
        <dbReference type="EMBL" id="GAA3969167.1"/>
    </source>
</evidence>
<sequence>MSNFSLTPEQLRNLAADWQRHGRAVGALAFGTGLTPTAGSASADALLRCAQAAESAAGAYGGDLNGVGAAVHRFSDLTQTADADAAAGIVAASRR</sequence>
<protein>
    <recommendedName>
        <fullName evidence="3">ESX-1 secretion-associated protein</fullName>
    </recommendedName>
</protein>
<comment type="caution">
    <text evidence="1">The sequence shown here is derived from an EMBL/GenBank/DDBJ whole genome shotgun (WGS) entry which is preliminary data.</text>
</comment>
<reference evidence="2" key="1">
    <citation type="journal article" date="2019" name="Int. J. Syst. Evol. Microbiol.">
        <title>The Global Catalogue of Microorganisms (GCM) 10K type strain sequencing project: providing services to taxonomists for standard genome sequencing and annotation.</title>
        <authorList>
            <consortium name="The Broad Institute Genomics Platform"/>
            <consortium name="The Broad Institute Genome Sequencing Center for Infectious Disease"/>
            <person name="Wu L."/>
            <person name="Ma J."/>
        </authorList>
    </citation>
    <scope>NUCLEOTIDE SEQUENCE [LARGE SCALE GENOMIC DNA]</scope>
    <source>
        <strain evidence="2">JCM 16923</strain>
    </source>
</reference>
<gene>
    <name evidence="1" type="ORF">GCM10022231_32900</name>
</gene>
<organism evidence="1 2">
    <name type="scientific">Gordonia caeni</name>
    <dbReference type="NCBI Taxonomy" id="1007097"/>
    <lineage>
        <taxon>Bacteria</taxon>
        <taxon>Bacillati</taxon>
        <taxon>Actinomycetota</taxon>
        <taxon>Actinomycetes</taxon>
        <taxon>Mycobacteriales</taxon>
        <taxon>Gordoniaceae</taxon>
        <taxon>Gordonia</taxon>
    </lineage>
</organism>
<proteinExistence type="predicted"/>
<evidence type="ECO:0000313" key="2">
    <source>
        <dbReference type="Proteomes" id="UP001418444"/>
    </source>
</evidence>
<name>A0ABP7PQ74_9ACTN</name>
<accession>A0ABP7PQ74</accession>
<dbReference type="Proteomes" id="UP001418444">
    <property type="component" value="Unassembled WGS sequence"/>
</dbReference>
<evidence type="ECO:0008006" key="3">
    <source>
        <dbReference type="Google" id="ProtNLM"/>
    </source>
</evidence>